<dbReference type="GO" id="GO:0005829">
    <property type="term" value="C:cytosol"/>
    <property type="evidence" value="ECO:0007669"/>
    <property type="project" value="TreeGrafter"/>
</dbReference>
<dbReference type="SUPFAM" id="SSF52540">
    <property type="entry name" value="P-loop containing nucleoside triphosphate hydrolases"/>
    <property type="match status" value="1"/>
</dbReference>
<dbReference type="RefSeq" id="WP_153117285.1">
    <property type="nucleotide sequence ID" value="NZ_JACIGE010000009.1"/>
</dbReference>
<evidence type="ECO:0000259" key="12">
    <source>
        <dbReference type="PROSITE" id="PS51198"/>
    </source>
</evidence>
<dbReference type="EMBL" id="JACIGE010000009">
    <property type="protein sequence ID" value="MBB4248104.1"/>
    <property type="molecule type" value="Genomic_DNA"/>
</dbReference>
<dbReference type="PROSITE" id="PS51198">
    <property type="entry name" value="UVRD_HELICASE_ATP_BIND"/>
    <property type="match status" value="1"/>
</dbReference>
<evidence type="ECO:0000256" key="8">
    <source>
        <dbReference type="ARBA" id="ARBA00034923"/>
    </source>
</evidence>
<dbReference type="GO" id="GO:0003677">
    <property type="term" value="F:DNA binding"/>
    <property type="evidence" value="ECO:0007669"/>
    <property type="project" value="InterPro"/>
</dbReference>
<dbReference type="Pfam" id="PF00580">
    <property type="entry name" value="UvrD-helicase"/>
    <property type="match status" value="2"/>
</dbReference>
<accession>A0A840G1H0</accession>
<name>A0A840G1H0_RHOTE</name>
<feature type="compositionally biased region" description="Basic and acidic residues" evidence="11">
    <location>
        <begin position="591"/>
        <end position="611"/>
    </location>
</feature>
<evidence type="ECO:0000256" key="3">
    <source>
        <dbReference type="ARBA" id="ARBA00022806"/>
    </source>
</evidence>
<dbReference type="Pfam" id="PF13361">
    <property type="entry name" value="UvrD_C"/>
    <property type="match status" value="1"/>
</dbReference>
<evidence type="ECO:0000256" key="7">
    <source>
        <dbReference type="ARBA" id="ARBA00034808"/>
    </source>
</evidence>
<dbReference type="InterPro" id="IPR014017">
    <property type="entry name" value="DNA_helicase_UvrD-like_C"/>
</dbReference>
<evidence type="ECO:0000256" key="5">
    <source>
        <dbReference type="ARBA" id="ARBA00023235"/>
    </source>
</evidence>
<evidence type="ECO:0000256" key="9">
    <source>
        <dbReference type="ARBA" id="ARBA00048988"/>
    </source>
</evidence>
<dbReference type="Proteomes" id="UP000587070">
    <property type="component" value="Unassembled WGS sequence"/>
</dbReference>
<dbReference type="GO" id="GO:0016787">
    <property type="term" value="F:hydrolase activity"/>
    <property type="evidence" value="ECO:0007669"/>
    <property type="project" value="UniProtKB-UniRule"/>
</dbReference>
<dbReference type="PANTHER" id="PTHR11070">
    <property type="entry name" value="UVRD / RECB / PCRA DNA HELICASE FAMILY MEMBER"/>
    <property type="match status" value="1"/>
</dbReference>
<dbReference type="AlphaFoldDB" id="A0A840G1H0"/>
<feature type="domain" description="UvrD-like helicase C-terminal" evidence="13">
    <location>
        <begin position="572"/>
        <end position="863"/>
    </location>
</feature>
<keyword evidence="15" id="KW-1185">Reference proteome</keyword>
<feature type="compositionally biased region" description="Low complexity" evidence="11">
    <location>
        <begin position="580"/>
        <end position="590"/>
    </location>
</feature>
<sequence length="1204" mass="129207">MADSTEAVAGLNTLALDPARSVVVEACAGSGKTWLLAARVVRLLLAGVAPGEILAITFTRKAAREIEERVFDWLRLLATADEATAIAFLRERGVAADAAILRRARGLFERALAAQPGLTVNTFHGWFLQLVAAAPLSANLAGTTLVAGGARLFDECWQNFATRLVGTAADSPAGLAFRSLLETIGQDATRELLRRGLDRRAEWLIWLGEGGEPGIAPVSAALASLRADFGLPAASIDAAPADDRAALLAGFFAAGWETDFHAYLGFLEQSSLKTDLALAQNLRAALADAAGVAIGSAGSSGDETPAQTRREALADAVSDPASASARLAALREVFFTAAGGLRARKESKALNERFGVDGAARFLTLHAELGARVGTCVARLADAAAYAFNRDALLVLDTFLAEVEEFKATRRIIDFADAEWRVLQLLRDDDNAAYVQAKLDARYSHVLLDEFQDANPLQWQILLAWFGAYSDAARPAVFLVGDPKQSIYRFRRAEPRLFAAAGDFLATHFAAARCALDATRRNAQPIVDVVNALFAGEELFQPFRQQLSAAGELPGRVELLPLFGEDEGAVDASAARKNGEPPAAAAGEGESTTRLRDPLREPAAEKQDTRRQREAVRLAETLRAIVGRWQIVERDGRCRLARYGDILLLARTRTQLAIYERELAAAGIPFVGAARGGLLQTLEARDIAALLTFLVNPADDLALAQTLASPLFACGDDELLALAARPEAGWWARLCQLAATPVAPPTLVRAAQLLADWREAAARLPAHDLLDRIYHQGQLRERYRQAVPAALVERVDANLRALLLLALDLDGGRYPSLPRFIDELRALVDVADDEAPDEGVIDAPLDADDGSRVRILTIHGAKGLEAPIVWLLDANGSTRPESGWQPLVEWLPEEAAPRHFSIRGNKELRGAAREPLFAAEAAAAAREELNLLYVAITRARQVFIASGIAGRKDSETTPYRRLQRALAALAENAAAAEVGEDAEGEALAHGDLADGWSPLTGCLAPGLATAAPLSAAGDKAAAEQEVSEETAAPVAMRSVGLRRPAASAGERFGVLLHALIERRTGLPAEDGWWRALGFSDDEYRAVQPAAGRMLNSPSLRRFFDASCYRQAWNELDLGAADGRLLRLDRLVEFADADGDPGELWVLDYKSSSAATPRLPEYRQQVADYCRIVAAVFPGRPVRGLLAFASGECIEVDANEPAASG</sequence>
<comment type="catalytic activity">
    <reaction evidence="9">
        <text>ATP + H2O = ADP + phosphate + H(+)</text>
        <dbReference type="Rhea" id="RHEA:13065"/>
        <dbReference type="ChEBI" id="CHEBI:15377"/>
        <dbReference type="ChEBI" id="CHEBI:15378"/>
        <dbReference type="ChEBI" id="CHEBI:30616"/>
        <dbReference type="ChEBI" id="CHEBI:43474"/>
        <dbReference type="ChEBI" id="CHEBI:456216"/>
        <dbReference type="EC" id="5.6.2.4"/>
    </reaction>
</comment>
<dbReference type="GO" id="GO:0043138">
    <property type="term" value="F:3'-5' DNA helicase activity"/>
    <property type="evidence" value="ECO:0007669"/>
    <property type="project" value="UniProtKB-EC"/>
</dbReference>
<dbReference type="Gene3D" id="3.40.50.300">
    <property type="entry name" value="P-loop containing nucleotide triphosphate hydrolases"/>
    <property type="match status" value="3"/>
</dbReference>
<dbReference type="PROSITE" id="PS51217">
    <property type="entry name" value="UVRD_HELICASE_CTER"/>
    <property type="match status" value="1"/>
</dbReference>
<evidence type="ECO:0000259" key="13">
    <source>
        <dbReference type="PROSITE" id="PS51217"/>
    </source>
</evidence>
<comment type="catalytic activity">
    <reaction evidence="6">
        <text>Couples ATP hydrolysis with the unwinding of duplex DNA by translocating in the 3'-5' direction.</text>
        <dbReference type="EC" id="5.6.2.4"/>
    </reaction>
</comment>
<evidence type="ECO:0000256" key="2">
    <source>
        <dbReference type="ARBA" id="ARBA00022801"/>
    </source>
</evidence>
<keyword evidence="3 10" id="KW-0347">Helicase</keyword>
<dbReference type="GO" id="GO:0000725">
    <property type="term" value="P:recombinational repair"/>
    <property type="evidence" value="ECO:0007669"/>
    <property type="project" value="TreeGrafter"/>
</dbReference>
<dbReference type="EC" id="5.6.2.4" evidence="7"/>
<organism evidence="14 15">
    <name type="scientific">Rhodocyclus tenuis</name>
    <name type="common">Rhodospirillum tenue</name>
    <dbReference type="NCBI Taxonomy" id="1066"/>
    <lineage>
        <taxon>Bacteria</taxon>
        <taxon>Pseudomonadati</taxon>
        <taxon>Pseudomonadota</taxon>
        <taxon>Betaproteobacteria</taxon>
        <taxon>Rhodocyclales</taxon>
        <taxon>Rhodocyclaceae</taxon>
        <taxon>Rhodocyclus</taxon>
    </lineage>
</organism>
<dbReference type="Gene3D" id="1.10.486.10">
    <property type="entry name" value="PCRA, domain 4"/>
    <property type="match status" value="1"/>
</dbReference>
<evidence type="ECO:0000256" key="1">
    <source>
        <dbReference type="ARBA" id="ARBA00022741"/>
    </source>
</evidence>
<dbReference type="GO" id="GO:0033202">
    <property type="term" value="C:DNA helicase complex"/>
    <property type="evidence" value="ECO:0007669"/>
    <property type="project" value="TreeGrafter"/>
</dbReference>
<gene>
    <name evidence="14" type="ORF">GGD90_002495</name>
</gene>
<dbReference type="GO" id="GO:0005524">
    <property type="term" value="F:ATP binding"/>
    <property type="evidence" value="ECO:0007669"/>
    <property type="project" value="UniProtKB-UniRule"/>
</dbReference>
<reference evidence="14 15" key="1">
    <citation type="submission" date="2020-08" db="EMBL/GenBank/DDBJ databases">
        <title>Genome sequencing of Purple Non-Sulfur Bacteria from various extreme environments.</title>
        <authorList>
            <person name="Mayer M."/>
        </authorList>
    </citation>
    <scope>NUCLEOTIDE SEQUENCE [LARGE SCALE GENOMIC DNA]</scope>
    <source>
        <strain evidence="14 15">2761</strain>
    </source>
</reference>
<keyword evidence="2 10" id="KW-0378">Hydrolase</keyword>
<comment type="caution">
    <text evidence="14">The sequence shown here is derived from an EMBL/GenBank/DDBJ whole genome shotgun (WGS) entry which is preliminary data.</text>
</comment>
<dbReference type="InterPro" id="IPR014016">
    <property type="entry name" value="UvrD-like_ATP-bd"/>
</dbReference>
<feature type="binding site" evidence="10">
    <location>
        <begin position="26"/>
        <end position="33"/>
    </location>
    <ligand>
        <name>ATP</name>
        <dbReference type="ChEBI" id="CHEBI:30616"/>
    </ligand>
</feature>
<evidence type="ECO:0000256" key="6">
    <source>
        <dbReference type="ARBA" id="ARBA00034617"/>
    </source>
</evidence>
<keyword evidence="4 10" id="KW-0067">ATP-binding</keyword>
<dbReference type="PANTHER" id="PTHR11070:SF2">
    <property type="entry name" value="ATP-DEPENDENT DNA HELICASE SRS2"/>
    <property type="match status" value="1"/>
</dbReference>
<evidence type="ECO:0000256" key="11">
    <source>
        <dbReference type="SAM" id="MobiDB-lite"/>
    </source>
</evidence>
<keyword evidence="1 10" id="KW-0547">Nucleotide-binding</keyword>
<feature type="domain" description="UvrD-like helicase ATP-binding" evidence="12">
    <location>
        <begin position="5"/>
        <end position="523"/>
    </location>
</feature>
<feature type="region of interest" description="Disordered" evidence="11">
    <location>
        <begin position="573"/>
        <end position="611"/>
    </location>
</feature>
<dbReference type="OrthoDB" id="5905204at2"/>
<proteinExistence type="predicted"/>
<evidence type="ECO:0000256" key="10">
    <source>
        <dbReference type="PROSITE-ProRule" id="PRU00560"/>
    </source>
</evidence>
<protein>
    <recommendedName>
        <fullName evidence="7">DNA 3'-5' helicase</fullName>
        <ecNumber evidence="7">5.6.2.4</ecNumber>
    </recommendedName>
    <alternativeName>
        <fullName evidence="8">DNA 3'-5' helicase II</fullName>
    </alternativeName>
</protein>
<evidence type="ECO:0000313" key="14">
    <source>
        <dbReference type="EMBL" id="MBB4248104.1"/>
    </source>
</evidence>
<dbReference type="InterPro" id="IPR027417">
    <property type="entry name" value="P-loop_NTPase"/>
</dbReference>
<evidence type="ECO:0000256" key="4">
    <source>
        <dbReference type="ARBA" id="ARBA00022840"/>
    </source>
</evidence>
<dbReference type="InterPro" id="IPR000212">
    <property type="entry name" value="DNA_helicase_UvrD/REP"/>
</dbReference>
<evidence type="ECO:0000313" key="15">
    <source>
        <dbReference type="Proteomes" id="UP000587070"/>
    </source>
</evidence>
<keyword evidence="5" id="KW-0413">Isomerase</keyword>